<organism evidence="1 2">
    <name type="scientific">Selenomonas ruminantium</name>
    <dbReference type="NCBI Taxonomy" id="971"/>
    <lineage>
        <taxon>Bacteria</taxon>
        <taxon>Bacillati</taxon>
        <taxon>Bacillota</taxon>
        <taxon>Negativicutes</taxon>
        <taxon>Selenomonadales</taxon>
        <taxon>Selenomonadaceae</taxon>
        <taxon>Selenomonas</taxon>
    </lineage>
</organism>
<accession>A0A1K1LYV6</accession>
<name>A0A1K1LYV6_SELRU</name>
<gene>
    <name evidence="1" type="ORF">SAMN02910323_0371</name>
</gene>
<dbReference type="EMBL" id="FPJA01000004">
    <property type="protein sequence ID" value="SFW14854.1"/>
    <property type="molecule type" value="Genomic_DNA"/>
</dbReference>
<evidence type="ECO:0000313" key="2">
    <source>
        <dbReference type="Proteomes" id="UP000182958"/>
    </source>
</evidence>
<dbReference type="RefSeq" id="WP_072305289.1">
    <property type="nucleotide sequence ID" value="NZ_FPJA01000004.1"/>
</dbReference>
<evidence type="ECO:0000313" key="1">
    <source>
        <dbReference type="EMBL" id="SFW14854.1"/>
    </source>
</evidence>
<dbReference type="Gene3D" id="1.10.30.50">
    <property type="match status" value="1"/>
</dbReference>
<proteinExistence type="predicted"/>
<dbReference type="Proteomes" id="UP000182958">
    <property type="component" value="Unassembled WGS sequence"/>
</dbReference>
<reference evidence="2" key="1">
    <citation type="submission" date="2016-11" db="EMBL/GenBank/DDBJ databases">
        <authorList>
            <person name="Varghese N."/>
            <person name="Submissions S."/>
        </authorList>
    </citation>
    <scope>NUCLEOTIDE SEQUENCE [LARGE SCALE GENOMIC DNA]</scope>
    <source>
        <strain evidence="2">C3</strain>
    </source>
</reference>
<evidence type="ECO:0008006" key="3">
    <source>
        <dbReference type="Google" id="ProtNLM"/>
    </source>
</evidence>
<keyword evidence="2" id="KW-1185">Reference proteome</keyword>
<protein>
    <recommendedName>
        <fullName evidence="3">HNH endonuclease</fullName>
    </recommendedName>
</protein>
<dbReference type="AlphaFoldDB" id="A0A1K1LYV6"/>
<sequence length="263" mass="31236">MKREHENESDNKNREEYYKKYNGLWGESLSRLKNRLVYSRKCKDMICIYCGRVAQTREHCPPRSFFPDHDFPDNLRVLPACEECNKGYSQDEETVRDFLNCTYDRYCNHNLENVYPSEIYEYANLTEKSKVLIEPAKRIFSKVAQGLAIYEMSDCFGDDGWLPEVTDYICRHWIAEDEWYGLQLPISIDVLPELGSRASDSFFIIQSLSGDGHTILEPIDVMWTELKENVFKYVTWIQDDIIRVRMILRDFFFIEVKFFRAVE</sequence>